<comment type="caution">
    <text evidence="2">The sequence shown here is derived from an EMBL/GenBank/DDBJ whole genome shotgun (WGS) entry which is preliminary data.</text>
</comment>
<reference evidence="2 3" key="1">
    <citation type="submission" date="2024-02" db="EMBL/GenBank/DDBJ databases">
        <authorList>
            <person name="Chen Y."/>
            <person name="Shah S."/>
            <person name="Dougan E. K."/>
            <person name="Thang M."/>
            <person name="Chan C."/>
        </authorList>
    </citation>
    <scope>NUCLEOTIDE SEQUENCE [LARGE SCALE GENOMIC DNA]</scope>
</reference>
<evidence type="ECO:0000313" key="3">
    <source>
        <dbReference type="Proteomes" id="UP001642464"/>
    </source>
</evidence>
<organism evidence="2 3">
    <name type="scientific">Durusdinium trenchii</name>
    <dbReference type="NCBI Taxonomy" id="1381693"/>
    <lineage>
        <taxon>Eukaryota</taxon>
        <taxon>Sar</taxon>
        <taxon>Alveolata</taxon>
        <taxon>Dinophyceae</taxon>
        <taxon>Suessiales</taxon>
        <taxon>Symbiodiniaceae</taxon>
        <taxon>Durusdinium</taxon>
    </lineage>
</organism>
<feature type="compositionally biased region" description="Low complexity" evidence="1">
    <location>
        <begin position="411"/>
        <end position="423"/>
    </location>
</feature>
<accession>A0ABP0SIP6</accession>
<keyword evidence="3" id="KW-1185">Reference proteome</keyword>
<evidence type="ECO:0000313" key="2">
    <source>
        <dbReference type="EMBL" id="CAK9112270.1"/>
    </source>
</evidence>
<sequence>MSTLIDSEAQIKSKAVEYRLSEDAQRALQRRGLVSLGAMAYAFGQPGQPINENEFNNWIHNEIVQNPSMSDTSALKRLLFESQLLVMAALKEQISAPDQTTPKKLPAVERETRMTAVRTALAGLLIEGPLEPVHHIILVVTVTWAVLKSPTVKAMEGESTMHKHKPRGLVFDKCGHHFATSEETAYPLQLAYQIENDLKESMPEHLRVILGPKRLLVWQKSLEEAGYPDLKVFQEMLNGTELTGEVPPCGIFEKSFKPCDITVEELKRIRYPKGAILSRRFGLKQPNKGQTCKGGLGMNGDSEDMPEAEDSPCGHCSADGGFRKRWAQKRKLAEVPQPIAEAEDVSDSAEPQELPNLGLEYEKTINAAFQRSRHEALKLPWEQGPFAFIFGADKSFHGALSKKPALSAFVPTSVPPQKSSSSPPDRDPARQKLDDLIPQPATSWCIRVTCSHEDAAQSAMEQRARAVGKWYKMVEEFPYASSTGLQILSMKSQGSQVSACKSSLDDVFGMKSVKILEEFACEAPGHYDRFAAGCLIMALLGRCRWSDFSWVECLDLSDPCFVEFGTSIHKTAGLMGKRNMSLPIIIPTRSLSKHHWFESWLCAAETLGLDLEKVPLGPVLPALDIKGHAVNVAVSSHEVTKLLNLILKPYNGQKISSHSLKATCLSWAAKAGMLLENREILGRHSRSSSTTSALYSRDLQGGALAAFEDMLEKITKGEFVPDAVRSARWPKAGSGPLIDLTIPEAEPEPVKHECTVAPIEGLDHEFDSENESEASSLGIVDLAPPDDEGPEPSGQFWIHNKSKIVHRKNDATVDHFLCGTKQSVHHIQISDEQRQIWLSCARCFREQHIGA</sequence>
<evidence type="ECO:0000256" key="1">
    <source>
        <dbReference type="SAM" id="MobiDB-lite"/>
    </source>
</evidence>
<dbReference type="EMBL" id="CAXAMM010043907">
    <property type="protein sequence ID" value="CAK9112270.1"/>
    <property type="molecule type" value="Genomic_DNA"/>
</dbReference>
<proteinExistence type="predicted"/>
<gene>
    <name evidence="2" type="ORF">SCF082_LOCUS52059</name>
</gene>
<feature type="region of interest" description="Disordered" evidence="1">
    <location>
        <begin position="411"/>
        <end position="432"/>
    </location>
</feature>
<dbReference type="Proteomes" id="UP001642464">
    <property type="component" value="Unassembled WGS sequence"/>
</dbReference>
<protein>
    <submittedName>
        <fullName evidence="2">Uncharacterized protein</fullName>
    </submittedName>
</protein>
<dbReference type="Gene3D" id="1.10.443.10">
    <property type="entry name" value="Intergrase catalytic core"/>
    <property type="match status" value="1"/>
</dbReference>
<dbReference type="InterPro" id="IPR013762">
    <property type="entry name" value="Integrase-like_cat_sf"/>
</dbReference>
<name>A0ABP0SIP6_9DINO</name>